<name>A0A285P5R8_9AQUI</name>
<evidence type="ECO:0000313" key="2">
    <source>
        <dbReference type="EMBL" id="SNZ15496.1"/>
    </source>
</evidence>
<dbReference type="RefSeq" id="WP_096602746.1">
    <property type="nucleotide sequence ID" value="NZ_OBEN01000008.1"/>
</dbReference>
<protein>
    <recommendedName>
        <fullName evidence="1">Actin-like protein N-terminal domain-containing protein</fullName>
    </recommendedName>
</protein>
<sequence length="162" mass="18384">MIGIDIGFGFTKVAKDRAEVGKFPTWIAYYDSSMESVEPIEFEGSRSYVVGEYASYSKQRIDLADVNLLITFMPLIVEYAKRGYSFDGEVVSGLSPKHYALYKENAKFRERLSFLKRVVLVIDRWTYACSEAKRRFKTGAKPKGVFACASWGTYAKTGNSFE</sequence>
<feature type="domain" description="Actin-like protein N-terminal" evidence="1">
    <location>
        <begin position="3"/>
        <end position="119"/>
    </location>
</feature>
<dbReference type="InterPro" id="IPR040607">
    <property type="entry name" value="ALP_N"/>
</dbReference>
<dbReference type="Pfam" id="PF17989">
    <property type="entry name" value="ALP_N"/>
    <property type="match status" value="1"/>
</dbReference>
<keyword evidence="3" id="KW-1185">Reference proteome</keyword>
<dbReference type="Gene3D" id="3.30.420.40">
    <property type="match status" value="1"/>
</dbReference>
<dbReference type="EMBL" id="OBEN01000008">
    <property type="protein sequence ID" value="SNZ15496.1"/>
    <property type="molecule type" value="Genomic_DNA"/>
</dbReference>
<reference evidence="3" key="1">
    <citation type="submission" date="2017-09" db="EMBL/GenBank/DDBJ databases">
        <authorList>
            <person name="Varghese N."/>
            <person name="Submissions S."/>
        </authorList>
    </citation>
    <scope>NUCLEOTIDE SEQUENCE [LARGE SCALE GENOMIC DNA]</scope>
    <source>
        <strain evidence="3">DSM 2913</strain>
    </source>
</reference>
<dbReference type="Proteomes" id="UP000218627">
    <property type="component" value="Unassembled WGS sequence"/>
</dbReference>
<evidence type="ECO:0000259" key="1">
    <source>
        <dbReference type="Pfam" id="PF17989"/>
    </source>
</evidence>
<dbReference type="SUPFAM" id="SSF53067">
    <property type="entry name" value="Actin-like ATPase domain"/>
    <property type="match status" value="1"/>
</dbReference>
<dbReference type="InterPro" id="IPR043129">
    <property type="entry name" value="ATPase_NBD"/>
</dbReference>
<evidence type="ECO:0000313" key="3">
    <source>
        <dbReference type="Proteomes" id="UP000218627"/>
    </source>
</evidence>
<gene>
    <name evidence="2" type="ORF">SAMN06265353_1384</name>
</gene>
<proteinExistence type="predicted"/>
<accession>A0A285P5R8</accession>
<dbReference type="OrthoDB" id="143284at2"/>
<dbReference type="AlphaFoldDB" id="A0A285P5R8"/>
<organism evidence="2 3">
    <name type="scientific">Hydrogenobacter hydrogenophilus</name>
    <dbReference type="NCBI Taxonomy" id="35835"/>
    <lineage>
        <taxon>Bacteria</taxon>
        <taxon>Pseudomonadati</taxon>
        <taxon>Aquificota</taxon>
        <taxon>Aquificia</taxon>
        <taxon>Aquificales</taxon>
        <taxon>Aquificaceae</taxon>
        <taxon>Hydrogenobacter</taxon>
    </lineage>
</organism>